<dbReference type="Gene3D" id="3.30.200.20">
    <property type="entry name" value="Phosphorylase Kinase, domain 1"/>
    <property type="match status" value="1"/>
</dbReference>
<dbReference type="OrthoDB" id="413582at2759"/>
<name>A0A9P6VKQ4_9HELO</name>
<dbReference type="InterPro" id="IPR000719">
    <property type="entry name" value="Prot_kinase_dom"/>
</dbReference>
<sequence length="367" mass="40873">MDSASTWRTALKAADRYDNIERLRKDIEAKGLSATGTAHKAAFSAENNAYTKSASREDYDAACNLLSASPTEAPIIFQDPVGPGIRIGSYENCHYVANGLVSEVYRSKFVALKVITETYNVEPHNPGREVKILQQLSHPSIITLSESFRDEESRLVMTFPFMPLTLAKIIGGALVYLHQKAIIHRDIKPSNLLLASPTGPAYLSDFGTAWHPDLSIFDEPAHQKVLEVGTTCYRAPETLFGNRSYGTSLDMWEAGTMLVECLRKPPTPLFESRDTSADGNQLGLILSMFQTLGTPTKEIWPEAVTFPTPPFEWYQSFPGKSWDELLPNVEEDAKDLVTNLVCFDSGKRLTALEVLAHPFFNPQKRNR</sequence>
<evidence type="ECO:0000313" key="8">
    <source>
        <dbReference type="EMBL" id="KAG0649369.1"/>
    </source>
</evidence>
<keyword evidence="9" id="KW-1185">Reference proteome</keyword>
<keyword evidence="8" id="KW-0808">Transferase</keyword>
<dbReference type="Pfam" id="PF00069">
    <property type="entry name" value="Pkinase"/>
    <property type="match status" value="1"/>
</dbReference>
<evidence type="ECO:0000259" key="7">
    <source>
        <dbReference type="PROSITE" id="PS50011"/>
    </source>
</evidence>
<evidence type="ECO:0000256" key="2">
    <source>
        <dbReference type="ARBA" id="ARBA00012425"/>
    </source>
</evidence>
<comment type="similarity">
    <text evidence="1">Belongs to the protein kinase superfamily. CMGC Ser/Thr protein kinase family. CDC2/CDKX subfamily.</text>
</comment>
<dbReference type="GO" id="GO:0000307">
    <property type="term" value="C:cyclin-dependent protein kinase holoenzyme complex"/>
    <property type="evidence" value="ECO:0007669"/>
    <property type="project" value="TreeGrafter"/>
</dbReference>
<dbReference type="PANTHER" id="PTHR24056:SF576">
    <property type="entry name" value="SERINE_THREONINE-PROTEIN KINASE CSK1"/>
    <property type="match status" value="1"/>
</dbReference>
<comment type="catalytic activity">
    <reaction evidence="6">
        <text>L-seryl-[protein] + ATP = O-phospho-L-seryl-[protein] + ADP + H(+)</text>
        <dbReference type="Rhea" id="RHEA:17989"/>
        <dbReference type="Rhea" id="RHEA-COMP:9863"/>
        <dbReference type="Rhea" id="RHEA-COMP:11604"/>
        <dbReference type="ChEBI" id="CHEBI:15378"/>
        <dbReference type="ChEBI" id="CHEBI:29999"/>
        <dbReference type="ChEBI" id="CHEBI:30616"/>
        <dbReference type="ChEBI" id="CHEBI:83421"/>
        <dbReference type="ChEBI" id="CHEBI:456216"/>
        <dbReference type="EC" id="2.7.11.22"/>
    </reaction>
</comment>
<dbReference type="Gene3D" id="1.10.510.10">
    <property type="entry name" value="Transferase(Phosphotransferase) domain 1"/>
    <property type="match status" value="1"/>
</dbReference>
<dbReference type="InterPro" id="IPR050108">
    <property type="entry name" value="CDK"/>
</dbReference>
<dbReference type="PROSITE" id="PS50011">
    <property type="entry name" value="PROTEIN_KINASE_DOM"/>
    <property type="match status" value="1"/>
</dbReference>
<dbReference type="SUPFAM" id="SSF56112">
    <property type="entry name" value="Protein kinase-like (PK-like)"/>
    <property type="match status" value="1"/>
</dbReference>
<reference evidence="8" key="1">
    <citation type="submission" date="2019-07" db="EMBL/GenBank/DDBJ databases">
        <title>Hyphodiscus hymeniophilus genome sequencing and assembly.</title>
        <authorList>
            <person name="Kramer G."/>
            <person name="Nodwell J."/>
        </authorList>
    </citation>
    <scope>NUCLEOTIDE SEQUENCE</scope>
    <source>
        <strain evidence="8">ATCC 34498</strain>
    </source>
</reference>
<evidence type="ECO:0000256" key="3">
    <source>
        <dbReference type="ARBA" id="ARBA00022741"/>
    </source>
</evidence>
<feature type="domain" description="Protein kinase" evidence="7">
    <location>
        <begin position="90"/>
        <end position="360"/>
    </location>
</feature>
<protein>
    <recommendedName>
        <fullName evidence="2">cyclin-dependent kinase</fullName>
        <ecNumber evidence="2">2.7.11.22</ecNumber>
    </recommendedName>
</protein>
<dbReference type="GO" id="GO:0030332">
    <property type="term" value="F:cyclin binding"/>
    <property type="evidence" value="ECO:0007669"/>
    <property type="project" value="TreeGrafter"/>
</dbReference>
<keyword evidence="8" id="KW-0418">Kinase</keyword>
<dbReference type="GO" id="GO:0010389">
    <property type="term" value="P:regulation of G2/M transition of mitotic cell cycle"/>
    <property type="evidence" value="ECO:0007669"/>
    <property type="project" value="TreeGrafter"/>
</dbReference>
<dbReference type="GO" id="GO:0004693">
    <property type="term" value="F:cyclin-dependent protein serine/threonine kinase activity"/>
    <property type="evidence" value="ECO:0007669"/>
    <property type="project" value="UniProtKB-EC"/>
</dbReference>
<comment type="catalytic activity">
    <reaction evidence="5">
        <text>L-threonyl-[protein] + ATP = O-phospho-L-threonyl-[protein] + ADP + H(+)</text>
        <dbReference type="Rhea" id="RHEA:46608"/>
        <dbReference type="Rhea" id="RHEA-COMP:11060"/>
        <dbReference type="Rhea" id="RHEA-COMP:11605"/>
        <dbReference type="ChEBI" id="CHEBI:15378"/>
        <dbReference type="ChEBI" id="CHEBI:30013"/>
        <dbReference type="ChEBI" id="CHEBI:30616"/>
        <dbReference type="ChEBI" id="CHEBI:61977"/>
        <dbReference type="ChEBI" id="CHEBI:456216"/>
        <dbReference type="EC" id="2.7.11.22"/>
    </reaction>
</comment>
<dbReference type="EMBL" id="VNKQ01000008">
    <property type="protein sequence ID" value="KAG0649369.1"/>
    <property type="molecule type" value="Genomic_DNA"/>
</dbReference>
<organism evidence="8 9">
    <name type="scientific">Hyphodiscus hymeniophilus</name>
    <dbReference type="NCBI Taxonomy" id="353542"/>
    <lineage>
        <taxon>Eukaryota</taxon>
        <taxon>Fungi</taxon>
        <taxon>Dikarya</taxon>
        <taxon>Ascomycota</taxon>
        <taxon>Pezizomycotina</taxon>
        <taxon>Leotiomycetes</taxon>
        <taxon>Helotiales</taxon>
        <taxon>Hyphodiscaceae</taxon>
        <taxon>Hyphodiscus</taxon>
    </lineage>
</organism>
<evidence type="ECO:0000313" key="9">
    <source>
        <dbReference type="Proteomes" id="UP000785200"/>
    </source>
</evidence>
<evidence type="ECO:0000256" key="1">
    <source>
        <dbReference type="ARBA" id="ARBA00006485"/>
    </source>
</evidence>
<dbReference type="EC" id="2.7.11.22" evidence="2"/>
<dbReference type="AlphaFoldDB" id="A0A9P6VKQ4"/>
<evidence type="ECO:0000256" key="4">
    <source>
        <dbReference type="ARBA" id="ARBA00022840"/>
    </source>
</evidence>
<comment type="caution">
    <text evidence="8">The sequence shown here is derived from an EMBL/GenBank/DDBJ whole genome shotgun (WGS) entry which is preliminary data.</text>
</comment>
<gene>
    <name evidence="8" type="ORF">D0Z07_4463</name>
</gene>
<dbReference type="Proteomes" id="UP000785200">
    <property type="component" value="Unassembled WGS sequence"/>
</dbReference>
<accession>A0A9P6VKQ4</accession>
<dbReference type="PANTHER" id="PTHR24056">
    <property type="entry name" value="CELL DIVISION PROTEIN KINASE"/>
    <property type="match status" value="1"/>
</dbReference>
<dbReference type="GO" id="GO:0005634">
    <property type="term" value="C:nucleus"/>
    <property type="evidence" value="ECO:0007669"/>
    <property type="project" value="TreeGrafter"/>
</dbReference>
<dbReference type="GO" id="GO:0010468">
    <property type="term" value="P:regulation of gene expression"/>
    <property type="evidence" value="ECO:0007669"/>
    <property type="project" value="TreeGrafter"/>
</dbReference>
<dbReference type="InterPro" id="IPR008271">
    <property type="entry name" value="Ser/Thr_kinase_AS"/>
</dbReference>
<dbReference type="GO" id="GO:0007165">
    <property type="term" value="P:signal transduction"/>
    <property type="evidence" value="ECO:0007669"/>
    <property type="project" value="TreeGrafter"/>
</dbReference>
<dbReference type="SMART" id="SM00220">
    <property type="entry name" value="S_TKc"/>
    <property type="match status" value="1"/>
</dbReference>
<keyword evidence="4" id="KW-0067">ATP-binding</keyword>
<dbReference type="GO" id="GO:0005524">
    <property type="term" value="F:ATP binding"/>
    <property type="evidence" value="ECO:0007669"/>
    <property type="project" value="UniProtKB-KW"/>
</dbReference>
<dbReference type="GO" id="GO:0000082">
    <property type="term" value="P:G1/S transition of mitotic cell cycle"/>
    <property type="evidence" value="ECO:0007669"/>
    <property type="project" value="TreeGrafter"/>
</dbReference>
<dbReference type="InterPro" id="IPR011009">
    <property type="entry name" value="Kinase-like_dom_sf"/>
</dbReference>
<dbReference type="GO" id="GO:0005737">
    <property type="term" value="C:cytoplasm"/>
    <property type="evidence" value="ECO:0007669"/>
    <property type="project" value="TreeGrafter"/>
</dbReference>
<dbReference type="PROSITE" id="PS00108">
    <property type="entry name" value="PROTEIN_KINASE_ST"/>
    <property type="match status" value="1"/>
</dbReference>
<evidence type="ECO:0000256" key="6">
    <source>
        <dbReference type="ARBA" id="ARBA00048367"/>
    </source>
</evidence>
<keyword evidence="3" id="KW-0547">Nucleotide-binding</keyword>
<proteinExistence type="inferred from homology"/>
<evidence type="ECO:0000256" key="5">
    <source>
        <dbReference type="ARBA" id="ARBA00047811"/>
    </source>
</evidence>